<protein>
    <submittedName>
        <fullName evidence="2">Uncharacterized protein</fullName>
    </submittedName>
</protein>
<dbReference type="EnsemblMetazoa" id="ISCW005634-RA">
    <property type="protein sequence ID" value="ISCW005634-PA"/>
    <property type="gene ID" value="ISCW005634"/>
</dbReference>
<sequence length="119" mass="12557">SNSNNSNSNNDNSSKDIVQLVGDEGGRRRGRGHVRSGRPKRHEPSRDSTCCGRLGTGRNDEAHLAHGDPRSGPPVRFEPGPAGTASPGHTNLGHDDPGVVPKLDSVFDSPEQLAYAVLA</sequence>
<evidence type="ECO:0000256" key="1">
    <source>
        <dbReference type="SAM" id="MobiDB-lite"/>
    </source>
</evidence>
<feature type="compositionally biased region" description="Low complexity" evidence="1">
    <location>
        <begin position="1"/>
        <end position="12"/>
    </location>
</feature>
<dbReference type="VEuPathDB" id="VectorBase:ISCW005634"/>
<feature type="compositionally biased region" description="Basic residues" evidence="1">
    <location>
        <begin position="28"/>
        <end position="43"/>
    </location>
</feature>
<organism evidence="2 3">
    <name type="scientific">Ixodes scapularis</name>
    <name type="common">Black-legged tick</name>
    <name type="synonym">Deer tick</name>
    <dbReference type="NCBI Taxonomy" id="6945"/>
    <lineage>
        <taxon>Eukaryota</taxon>
        <taxon>Metazoa</taxon>
        <taxon>Ecdysozoa</taxon>
        <taxon>Arthropoda</taxon>
        <taxon>Chelicerata</taxon>
        <taxon>Arachnida</taxon>
        <taxon>Acari</taxon>
        <taxon>Parasitiformes</taxon>
        <taxon>Ixodida</taxon>
        <taxon>Ixodoidea</taxon>
        <taxon>Ixodidae</taxon>
        <taxon>Ixodinae</taxon>
        <taxon>Ixodes</taxon>
    </lineage>
</organism>
<reference evidence="3" key="1">
    <citation type="submission" date="2008-03" db="EMBL/GenBank/DDBJ databases">
        <title>Annotation of Ixodes scapularis.</title>
        <authorList>
            <consortium name="Ixodes scapularis Genome Project Consortium"/>
            <person name="Caler E."/>
            <person name="Hannick L.I."/>
            <person name="Bidwell S."/>
            <person name="Joardar V."/>
            <person name="Thiagarajan M."/>
            <person name="Amedeo P."/>
            <person name="Galinsky K.J."/>
            <person name="Schobel S."/>
            <person name="Inman J."/>
            <person name="Hostetler J."/>
            <person name="Miller J."/>
            <person name="Hammond M."/>
            <person name="Megy K."/>
            <person name="Lawson D."/>
            <person name="Kodira C."/>
            <person name="Sutton G."/>
            <person name="Meyer J."/>
            <person name="Hill C.A."/>
            <person name="Birren B."/>
            <person name="Nene V."/>
            <person name="Collins F."/>
            <person name="Alarcon-Chaidez F."/>
            <person name="Wikel S."/>
            <person name="Strausberg R."/>
        </authorList>
    </citation>
    <scope>NUCLEOTIDE SEQUENCE [LARGE SCALE GENOMIC DNA]</scope>
    <source>
        <strain evidence="3">Wikel</strain>
    </source>
</reference>
<dbReference type="InParanoid" id="A0A1S4KX62"/>
<dbReference type="AlphaFoldDB" id="A0A1S4KX62"/>
<dbReference type="VEuPathDB" id="VectorBase:ISCI005634"/>
<keyword evidence="3" id="KW-1185">Reference proteome</keyword>
<dbReference type="EMBL" id="ABJB010761528">
    <property type="status" value="NOT_ANNOTATED_CDS"/>
    <property type="molecule type" value="Genomic_DNA"/>
</dbReference>
<feature type="region of interest" description="Disordered" evidence="1">
    <location>
        <begin position="1"/>
        <end position="105"/>
    </location>
</feature>
<evidence type="ECO:0000313" key="3">
    <source>
        <dbReference type="Proteomes" id="UP000001555"/>
    </source>
</evidence>
<name>A0A1S4KX62_IXOSC</name>
<dbReference type="Proteomes" id="UP000001555">
    <property type="component" value="Unassembled WGS sequence"/>
</dbReference>
<reference evidence="2" key="2">
    <citation type="submission" date="2020-05" db="UniProtKB">
        <authorList>
            <consortium name="EnsemblMetazoa"/>
        </authorList>
    </citation>
    <scope>IDENTIFICATION</scope>
    <source>
        <strain evidence="2">wikel</strain>
    </source>
</reference>
<accession>A0A1S4KX62</accession>
<feature type="compositionally biased region" description="Basic and acidic residues" evidence="1">
    <location>
        <begin position="58"/>
        <end position="69"/>
    </location>
</feature>
<proteinExistence type="predicted"/>
<evidence type="ECO:0000313" key="2">
    <source>
        <dbReference type="EnsemblMetazoa" id="ISCW005634-PA"/>
    </source>
</evidence>